<feature type="binding site" evidence="4">
    <location>
        <position position="153"/>
    </location>
    <ligand>
        <name>Zn(2+)</name>
        <dbReference type="ChEBI" id="CHEBI:29105"/>
    </ligand>
</feature>
<dbReference type="Proteomes" id="UP001056539">
    <property type="component" value="Chromosome"/>
</dbReference>
<evidence type="ECO:0000256" key="4">
    <source>
        <dbReference type="PROSITE-ProRule" id="PRU00236"/>
    </source>
</evidence>
<feature type="binding site" evidence="4">
    <location>
        <position position="131"/>
    </location>
    <ligand>
        <name>Zn(2+)</name>
        <dbReference type="ChEBI" id="CHEBI:29105"/>
    </ligand>
</feature>
<keyword evidence="3" id="KW-0520">NAD</keyword>
<keyword evidence="7" id="KW-1185">Reference proteome</keyword>
<sequence>MRQEIDTLMEYIQKCKSMVVITGAGISTKAGIPDFRSQNGIYRQGGVNETLFHIEAFREDPATFYKTFAPLYTSILNAQPTYTHHFLKRLEELGRLKTIITQNIDGLHHKAGSKNVIEIHGHLRQWDCLECRASYDTSEEIEKHVQKGEIPRCVACGGVLKPHVVFFGEYVMGLEKAMQAVQTADLLVVLGSSLVVYPVAGLPGYREEESHFVIINREPTPLDEEAEIVIHEDMDEVLKHLGFL</sequence>
<evidence type="ECO:0000256" key="2">
    <source>
        <dbReference type="ARBA" id="ARBA00022679"/>
    </source>
</evidence>
<dbReference type="KEGG" id="taqu:KDW03_11935"/>
<dbReference type="AlphaFoldDB" id="A0AAX3BDA5"/>
<keyword evidence="2" id="KW-0808">Transferase</keyword>
<evidence type="ECO:0000313" key="6">
    <source>
        <dbReference type="EMBL" id="URA10170.1"/>
    </source>
</evidence>
<dbReference type="GO" id="GO:0046872">
    <property type="term" value="F:metal ion binding"/>
    <property type="evidence" value="ECO:0007669"/>
    <property type="project" value="UniProtKB-KW"/>
</dbReference>
<accession>A0AAX3BDA5</accession>
<feature type="active site" description="Proton acceptor" evidence="4">
    <location>
        <position position="120"/>
    </location>
</feature>
<organism evidence="6 7">
    <name type="scientific">Thermospira aquatica</name>
    <dbReference type="NCBI Taxonomy" id="2828656"/>
    <lineage>
        <taxon>Bacteria</taxon>
        <taxon>Pseudomonadati</taxon>
        <taxon>Spirochaetota</taxon>
        <taxon>Spirochaetia</taxon>
        <taxon>Brevinematales</taxon>
        <taxon>Thermospiraceae</taxon>
        <taxon>Thermospira</taxon>
    </lineage>
</organism>
<dbReference type="NCBIfam" id="NF001753">
    <property type="entry name" value="PRK00481.1-3"/>
    <property type="match status" value="1"/>
</dbReference>
<dbReference type="GO" id="GO:0070403">
    <property type="term" value="F:NAD+ binding"/>
    <property type="evidence" value="ECO:0007669"/>
    <property type="project" value="InterPro"/>
</dbReference>
<dbReference type="PANTHER" id="PTHR11085:SF4">
    <property type="entry name" value="NAD-DEPENDENT PROTEIN DEACYLASE"/>
    <property type="match status" value="1"/>
</dbReference>
<reference evidence="6" key="2">
    <citation type="submission" date="2022-06" db="EMBL/GenBank/DDBJ databases">
        <title>Thermospira aquatica gen. nov., sp. nov.</title>
        <authorList>
            <person name="Ben Ali Gam Z."/>
            <person name="Labat M."/>
        </authorList>
    </citation>
    <scope>NUCLEOTIDE SEQUENCE</scope>
    <source>
        <strain evidence="6">F1F22</strain>
    </source>
</reference>
<feature type="binding site" evidence="4">
    <location>
        <position position="128"/>
    </location>
    <ligand>
        <name>Zn(2+)</name>
        <dbReference type="ChEBI" id="CHEBI:29105"/>
    </ligand>
</feature>
<name>A0AAX3BDA5_9SPIR</name>
<dbReference type="EC" id="2.3.1.286" evidence="1"/>
<dbReference type="PANTHER" id="PTHR11085">
    <property type="entry name" value="NAD-DEPENDENT PROTEIN DEACYLASE SIRTUIN-5, MITOCHONDRIAL-RELATED"/>
    <property type="match status" value="1"/>
</dbReference>
<dbReference type="Gene3D" id="3.30.1600.10">
    <property type="entry name" value="SIR2/SIRT2 'Small Domain"/>
    <property type="match status" value="1"/>
</dbReference>
<protein>
    <recommendedName>
        <fullName evidence="1">protein acetyllysine N-acetyltransferase</fullName>
        <ecNumber evidence="1">2.3.1.286</ecNumber>
    </recommendedName>
</protein>
<feature type="binding site" evidence="4">
    <location>
        <position position="156"/>
    </location>
    <ligand>
        <name>Zn(2+)</name>
        <dbReference type="ChEBI" id="CHEBI:29105"/>
    </ligand>
</feature>
<dbReference type="InterPro" id="IPR050134">
    <property type="entry name" value="NAD-dep_sirtuin_deacylases"/>
</dbReference>
<dbReference type="RefSeq" id="WP_271435303.1">
    <property type="nucleotide sequence ID" value="NZ_CP073355.1"/>
</dbReference>
<dbReference type="Pfam" id="PF02146">
    <property type="entry name" value="SIR2"/>
    <property type="match status" value="1"/>
</dbReference>
<dbReference type="EMBL" id="CP073355">
    <property type="protein sequence ID" value="URA10170.1"/>
    <property type="molecule type" value="Genomic_DNA"/>
</dbReference>
<dbReference type="GO" id="GO:0017136">
    <property type="term" value="F:histone deacetylase activity, NAD-dependent"/>
    <property type="evidence" value="ECO:0007669"/>
    <property type="project" value="TreeGrafter"/>
</dbReference>
<keyword evidence="4" id="KW-0479">Metal-binding</keyword>
<evidence type="ECO:0000256" key="3">
    <source>
        <dbReference type="ARBA" id="ARBA00023027"/>
    </source>
</evidence>
<evidence type="ECO:0000259" key="5">
    <source>
        <dbReference type="PROSITE" id="PS50305"/>
    </source>
</evidence>
<reference evidence="6" key="1">
    <citation type="submission" date="2021-04" db="EMBL/GenBank/DDBJ databases">
        <authorList>
            <person name="Postec A."/>
        </authorList>
    </citation>
    <scope>NUCLEOTIDE SEQUENCE</scope>
    <source>
        <strain evidence="6">F1F22</strain>
    </source>
</reference>
<dbReference type="Gene3D" id="3.40.50.1220">
    <property type="entry name" value="TPP-binding domain"/>
    <property type="match status" value="1"/>
</dbReference>
<dbReference type="InterPro" id="IPR029035">
    <property type="entry name" value="DHS-like_NAD/FAD-binding_dom"/>
</dbReference>
<dbReference type="NCBIfam" id="NF001752">
    <property type="entry name" value="PRK00481.1-1"/>
    <property type="match status" value="1"/>
</dbReference>
<dbReference type="SUPFAM" id="SSF52467">
    <property type="entry name" value="DHS-like NAD/FAD-binding domain"/>
    <property type="match status" value="1"/>
</dbReference>
<dbReference type="InterPro" id="IPR026590">
    <property type="entry name" value="Ssirtuin_cat_dom"/>
</dbReference>
<gene>
    <name evidence="6" type="ORF">KDW03_11935</name>
</gene>
<feature type="domain" description="Deacetylase sirtuin-type" evidence="5">
    <location>
        <begin position="1"/>
        <end position="244"/>
    </location>
</feature>
<proteinExistence type="predicted"/>
<dbReference type="CDD" id="cd01407">
    <property type="entry name" value="SIR2-fam"/>
    <property type="match status" value="1"/>
</dbReference>
<dbReference type="PROSITE" id="PS50305">
    <property type="entry name" value="SIRTUIN"/>
    <property type="match status" value="1"/>
</dbReference>
<keyword evidence="4" id="KW-0862">Zinc</keyword>
<dbReference type="InterPro" id="IPR003000">
    <property type="entry name" value="Sirtuin"/>
</dbReference>
<dbReference type="InterPro" id="IPR026591">
    <property type="entry name" value="Sirtuin_cat_small_dom_sf"/>
</dbReference>
<evidence type="ECO:0000313" key="7">
    <source>
        <dbReference type="Proteomes" id="UP001056539"/>
    </source>
</evidence>
<evidence type="ECO:0000256" key="1">
    <source>
        <dbReference type="ARBA" id="ARBA00012928"/>
    </source>
</evidence>